<protein>
    <submittedName>
        <fullName evidence="2">Uncharacterized protein</fullName>
    </submittedName>
</protein>
<evidence type="ECO:0000313" key="2">
    <source>
        <dbReference type="EMBL" id="VFQ73103.1"/>
    </source>
</evidence>
<keyword evidence="3" id="KW-1185">Reference proteome</keyword>
<evidence type="ECO:0000256" key="1">
    <source>
        <dbReference type="SAM" id="Coils"/>
    </source>
</evidence>
<reference evidence="2 3" key="1">
    <citation type="submission" date="2018-04" db="EMBL/GenBank/DDBJ databases">
        <authorList>
            <person name="Vogel A."/>
        </authorList>
    </citation>
    <scope>NUCLEOTIDE SEQUENCE [LARGE SCALE GENOMIC DNA]</scope>
</reference>
<accession>A0A484L9X3</accession>
<name>A0A484L9X3_9ASTE</name>
<organism evidence="2 3">
    <name type="scientific">Cuscuta campestris</name>
    <dbReference type="NCBI Taxonomy" id="132261"/>
    <lineage>
        <taxon>Eukaryota</taxon>
        <taxon>Viridiplantae</taxon>
        <taxon>Streptophyta</taxon>
        <taxon>Embryophyta</taxon>
        <taxon>Tracheophyta</taxon>
        <taxon>Spermatophyta</taxon>
        <taxon>Magnoliopsida</taxon>
        <taxon>eudicotyledons</taxon>
        <taxon>Gunneridae</taxon>
        <taxon>Pentapetalae</taxon>
        <taxon>asterids</taxon>
        <taxon>lamiids</taxon>
        <taxon>Solanales</taxon>
        <taxon>Convolvulaceae</taxon>
        <taxon>Cuscuteae</taxon>
        <taxon>Cuscuta</taxon>
        <taxon>Cuscuta subgen. Grammica</taxon>
        <taxon>Cuscuta sect. Cleistogrammica</taxon>
    </lineage>
</organism>
<feature type="coiled-coil region" evidence="1">
    <location>
        <begin position="41"/>
        <end position="68"/>
    </location>
</feature>
<evidence type="ECO:0000313" key="3">
    <source>
        <dbReference type="Proteomes" id="UP000595140"/>
    </source>
</evidence>
<dbReference type="EMBL" id="OOIL02001139">
    <property type="protein sequence ID" value="VFQ73103.1"/>
    <property type="molecule type" value="Genomic_DNA"/>
</dbReference>
<dbReference type="Proteomes" id="UP000595140">
    <property type="component" value="Unassembled WGS sequence"/>
</dbReference>
<dbReference type="AlphaFoldDB" id="A0A484L9X3"/>
<sequence>MRDRVLEGRDHAIAWLEGMLQVAKDEVREKLIKNKEMLFVFANQTNEMAKLSNLARDAEAEKKKLQEENT</sequence>
<proteinExistence type="predicted"/>
<keyword evidence="1" id="KW-0175">Coiled coil</keyword>
<gene>
    <name evidence="2" type="ORF">CCAM_LOCUS14879</name>
</gene>